<keyword evidence="2" id="KW-1185">Reference proteome</keyword>
<dbReference type="EMBL" id="CP041659">
    <property type="protein sequence ID" value="QDP19634.1"/>
    <property type="molecule type" value="Genomic_DNA"/>
</dbReference>
<dbReference type="AlphaFoldDB" id="A0A516IS27"/>
<dbReference type="RefSeq" id="WP_147494085.1">
    <property type="nucleotide sequence ID" value="NZ_CP041659.1"/>
</dbReference>
<dbReference type="KEGG" id="sxa:FMM02_06455"/>
<organism evidence="1 2">
    <name type="scientific">Sphingomonas xanthus</name>
    <dbReference type="NCBI Taxonomy" id="2594473"/>
    <lineage>
        <taxon>Bacteria</taxon>
        <taxon>Pseudomonadati</taxon>
        <taxon>Pseudomonadota</taxon>
        <taxon>Alphaproteobacteria</taxon>
        <taxon>Sphingomonadales</taxon>
        <taxon>Sphingomonadaceae</taxon>
        <taxon>Sphingomonas</taxon>
    </lineage>
</organism>
<accession>A0A516IS27</accession>
<dbReference type="Proteomes" id="UP000321857">
    <property type="component" value="Chromosome"/>
</dbReference>
<gene>
    <name evidence="1" type="ORF">FMM02_06455</name>
</gene>
<proteinExistence type="predicted"/>
<reference evidence="1 2" key="1">
    <citation type="submission" date="2019-07" db="EMBL/GenBank/DDBJ databases">
        <title>Sphingomonas AE3 Genome sequencing and assembly.</title>
        <authorList>
            <person name="Kim H."/>
        </authorList>
    </citation>
    <scope>NUCLEOTIDE SEQUENCE [LARGE SCALE GENOMIC DNA]</scope>
    <source>
        <strain evidence="1 2">AE3</strain>
    </source>
</reference>
<protein>
    <submittedName>
        <fullName evidence="1">Uncharacterized protein</fullName>
    </submittedName>
</protein>
<name>A0A516IS27_9SPHN</name>
<evidence type="ECO:0000313" key="1">
    <source>
        <dbReference type="EMBL" id="QDP19634.1"/>
    </source>
</evidence>
<dbReference type="OrthoDB" id="9908610at2"/>
<sequence>MEAAEADIVDRSSVKPVQVTIYAFRIDDEILFDHRWKRQGDSGNKKGKVIIPAEEADVPIHFQLRDESGAHLQFLDDWQDAIWVALDGCPTGTGNGGQIKDGESNRNLLKVVDANSGSACTLYYSLWFSGDEVGGQSRFEYDPEIRNGGGGQFH</sequence>
<evidence type="ECO:0000313" key="2">
    <source>
        <dbReference type="Proteomes" id="UP000321857"/>
    </source>
</evidence>